<evidence type="ECO:0000313" key="2">
    <source>
        <dbReference type="EMBL" id="MBB6453892.1"/>
    </source>
</evidence>
<name>A0A841Q6G2_9BACI</name>
<dbReference type="Pfam" id="PF17261">
    <property type="entry name" value="DUF5327"/>
    <property type="match status" value="1"/>
</dbReference>
<dbReference type="AlphaFoldDB" id="A0A841Q6G2"/>
<evidence type="ECO:0000313" key="3">
    <source>
        <dbReference type="Proteomes" id="UP000581688"/>
    </source>
</evidence>
<dbReference type="Proteomes" id="UP000581688">
    <property type="component" value="Unassembled WGS sequence"/>
</dbReference>
<comment type="caution">
    <text evidence="2">The sequence shown here is derived from an EMBL/GenBank/DDBJ whole genome shotgun (WGS) entry which is preliminary data.</text>
</comment>
<feature type="region of interest" description="Disordered" evidence="1">
    <location>
        <begin position="60"/>
        <end position="95"/>
    </location>
</feature>
<dbReference type="EMBL" id="JACHGH010000006">
    <property type="protein sequence ID" value="MBB6453892.1"/>
    <property type="molecule type" value="Genomic_DNA"/>
</dbReference>
<accession>A0A841Q6G2</accession>
<keyword evidence="3" id="KW-1185">Reference proteome</keyword>
<organism evidence="2 3">
    <name type="scientific">Salirhabdus euzebyi</name>
    <dbReference type="NCBI Taxonomy" id="394506"/>
    <lineage>
        <taxon>Bacteria</taxon>
        <taxon>Bacillati</taxon>
        <taxon>Bacillota</taxon>
        <taxon>Bacilli</taxon>
        <taxon>Bacillales</taxon>
        <taxon>Bacillaceae</taxon>
        <taxon>Salirhabdus</taxon>
    </lineage>
</organism>
<proteinExistence type="predicted"/>
<dbReference type="RefSeq" id="WP_174496569.1">
    <property type="nucleotide sequence ID" value="NZ_CADDWK010000008.1"/>
</dbReference>
<feature type="compositionally biased region" description="Basic and acidic residues" evidence="1">
    <location>
        <begin position="65"/>
        <end position="87"/>
    </location>
</feature>
<gene>
    <name evidence="2" type="ORF">HNQ94_002343</name>
</gene>
<evidence type="ECO:0000256" key="1">
    <source>
        <dbReference type="SAM" id="MobiDB-lite"/>
    </source>
</evidence>
<reference evidence="2 3" key="1">
    <citation type="submission" date="2020-08" db="EMBL/GenBank/DDBJ databases">
        <title>Genomic Encyclopedia of Type Strains, Phase IV (KMG-IV): sequencing the most valuable type-strain genomes for metagenomic binning, comparative biology and taxonomic classification.</title>
        <authorList>
            <person name="Goeker M."/>
        </authorList>
    </citation>
    <scope>NUCLEOTIDE SEQUENCE [LARGE SCALE GENOMIC DNA]</scope>
    <source>
        <strain evidence="2 3">DSM 19612</strain>
    </source>
</reference>
<dbReference type="InterPro" id="IPR035218">
    <property type="entry name" value="DUF5327"/>
</dbReference>
<evidence type="ECO:0008006" key="4">
    <source>
        <dbReference type="Google" id="ProtNLM"/>
    </source>
</evidence>
<sequence>MPISDNKVLTKMMEEMHKAQQVQHDPSKMKEHIRAIKLLTELMLDNESTTNEDVVLKKMSQQQMLEKKGSYERNDHHEKPSIEHDGANGDSIFDF</sequence>
<protein>
    <recommendedName>
        <fullName evidence="4">YwdI family protein</fullName>
    </recommendedName>
</protein>